<dbReference type="GO" id="GO:0005525">
    <property type="term" value="F:GTP binding"/>
    <property type="evidence" value="ECO:0007669"/>
    <property type="project" value="InterPro"/>
</dbReference>
<organism evidence="3 4">
    <name type="scientific">Cercophora newfieldiana</name>
    <dbReference type="NCBI Taxonomy" id="92897"/>
    <lineage>
        <taxon>Eukaryota</taxon>
        <taxon>Fungi</taxon>
        <taxon>Dikarya</taxon>
        <taxon>Ascomycota</taxon>
        <taxon>Pezizomycotina</taxon>
        <taxon>Sordariomycetes</taxon>
        <taxon>Sordariomycetidae</taxon>
        <taxon>Sordariales</taxon>
        <taxon>Lasiosphaeriaceae</taxon>
        <taxon>Cercophora</taxon>
    </lineage>
</organism>
<dbReference type="PANTHER" id="PTHR24148:SF73">
    <property type="entry name" value="HET DOMAIN PROTEIN (AFU_ORTHOLOGUE AFUA_8G01020)"/>
    <property type="match status" value="1"/>
</dbReference>
<dbReference type="EMBL" id="JAULSV010000004">
    <property type="protein sequence ID" value="KAK0646815.1"/>
    <property type="molecule type" value="Genomic_DNA"/>
</dbReference>
<sequence>MSVISSNPYRCSVLVMGITGAGKSRLVNMLAGDGVAKEGTSYRSCTQRCLVVPVKFDGTEFFLIDTPSFDDPARDSLEILSDIADVLVSQHKLGIRLRGVVYVHPVTDGMTQEVANTLNIIMKILGASERACVLPVFSQWSRVGHVDGNVRFAALAGRLHKQGICCGLTTDSRFLGDRASAAKIARQIPSLSLAGSPESLLNEIVHGGLDVRQTTTAKYISSLSIASFMFSPGEYRDPPQRRSSASVWGLVPSARAGDPLLPSRFATTQDEEKQATAEMFLNHFLRQILMDYYDPVEHWTSNARRSYGHKPFDDQDRSISSFTIKDKGGKVKLCLQQQGLGGLTYLDDDAVFHIQVVCSPGEITSTFDLEPEQAKALHYSRTATMILAYVANIDIEPSLALFPILWQQHLKGALTLREKIQGSFNEKAKVLYVSDFNTTRKHEVSSESNSLRYQALKGSEIRLLDLKPGKFDDPLVGDIVHANIDSPGAYQAISYVWGTPLIGQRFHLITPDGSLEITPSLDAALRVIRNKKWKLRLWADAICINQQDLLEKGLQIRKMSEIFSRAVRVVAWLGQEEKGDGAALRYMERLCSRPSSAQANPARLSQSMRSLLGRDKELRNDPIELDGVNQILKRPWFQRAWIAQELVLSSTATMLCGKRLEVEWDRFFQALTLLGREESITRSEKLKETLRLAGSAYALGTTRKRIRNNTRYSLLELFELFSHTKATIEVDKLFALLGLAHDGGNQTFSPDYDSSLEEVVRAYARGFIDQGQVLDLLYRSGQGRSYFSSWIPNLTSHIFPRSISEWNTHDGSFAAGGSGSPVFWAEGNHPSRLEITGHMVTTIQETAAVSMTGDLVPNFFHVMKLFRKFLDKTYPAARAPRRNNMLVQIPIAKARSPRLHIRNMRAIDEDADVPGTTPPRTILWPPDFQNLVVNAAIRGEIMGPDALSTDQKAAADLHWQTAKTFAAHFGHSQGDMAFCVTKTRFVGVVPFGTAVGDVVCVVPGAKVPFLLRKNEREGNKGVETWRLIGECYLDGIMYGDGLKGGGKMKFLLE</sequence>
<accession>A0AA39Y976</accession>
<dbReference type="SUPFAM" id="SSF52540">
    <property type="entry name" value="P-loop containing nucleoside triphosphate hydrolases"/>
    <property type="match status" value="1"/>
</dbReference>
<evidence type="ECO:0000313" key="4">
    <source>
        <dbReference type="Proteomes" id="UP001174936"/>
    </source>
</evidence>
<dbReference type="Proteomes" id="UP001174936">
    <property type="component" value="Unassembled WGS sequence"/>
</dbReference>
<dbReference type="InterPro" id="IPR006073">
    <property type="entry name" value="GTP-bd"/>
</dbReference>
<protein>
    <submittedName>
        <fullName evidence="3">Heterokaryon incompatibility protein-domain-containing protein</fullName>
    </submittedName>
</protein>
<dbReference type="InterPro" id="IPR027417">
    <property type="entry name" value="P-loop_NTPase"/>
</dbReference>
<feature type="domain" description="Heterokaryon incompatibility" evidence="2">
    <location>
        <begin position="490"/>
        <end position="645"/>
    </location>
</feature>
<dbReference type="Pfam" id="PF01926">
    <property type="entry name" value="MMR_HSR1"/>
    <property type="match status" value="1"/>
</dbReference>
<name>A0AA39Y976_9PEZI</name>
<evidence type="ECO:0000313" key="3">
    <source>
        <dbReference type="EMBL" id="KAK0646815.1"/>
    </source>
</evidence>
<comment type="caution">
    <text evidence="3">The sequence shown here is derived from an EMBL/GenBank/DDBJ whole genome shotgun (WGS) entry which is preliminary data.</text>
</comment>
<dbReference type="CDD" id="cd00882">
    <property type="entry name" value="Ras_like_GTPase"/>
    <property type="match status" value="1"/>
</dbReference>
<gene>
    <name evidence="3" type="ORF">B0T16DRAFT_493724</name>
</gene>
<keyword evidence="4" id="KW-1185">Reference proteome</keyword>
<dbReference type="InterPro" id="IPR010730">
    <property type="entry name" value="HET"/>
</dbReference>
<dbReference type="AlphaFoldDB" id="A0AA39Y976"/>
<reference evidence="3" key="1">
    <citation type="submission" date="2023-06" db="EMBL/GenBank/DDBJ databases">
        <title>Genome-scale phylogeny and comparative genomics of the fungal order Sordariales.</title>
        <authorList>
            <consortium name="Lawrence Berkeley National Laboratory"/>
            <person name="Hensen N."/>
            <person name="Bonometti L."/>
            <person name="Westerberg I."/>
            <person name="Brannstrom I.O."/>
            <person name="Guillou S."/>
            <person name="Cros-Aarteil S."/>
            <person name="Calhoun S."/>
            <person name="Haridas S."/>
            <person name="Kuo A."/>
            <person name="Mondo S."/>
            <person name="Pangilinan J."/>
            <person name="Riley R."/>
            <person name="Labutti K."/>
            <person name="Andreopoulos B."/>
            <person name="Lipzen A."/>
            <person name="Chen C."/>
            <person name="Yanf M."/>
            <person name="Daum C."/>
            <person name="Ng V."/>
            <person name="Clum A."/>
            <person name="Steindorff A."/>
            <person name="Ohm R."/>
            <person name="Martin F."/>
            <person name="Silar P."/>
            <person name="Natvig D."/>
            <person name="Lalanne C."/>
            <person name="Gautier V."/>
            <person name="Ament-Velasquez S.L."/>
            <person name="Kruys A."/>
            <person name="Hutchinson M.I."/>
            <person name="Powell A.J."/>
            <person name="Barry K."/>
            <person name="Miller A.N."/>
            <person name="Grigoriev I.V."/>
            <person name="Debuchy R."/>
            <person name="Gladieux P."/>
            <person name="Thoren M.H."/>
            <person name="Johannesson H."/>
        </authorList>
    </citation>
    <scope>NUCLEOTIDE SEQUENCE</scope>
    <source>
        <strain evidence="3">SMH2532-1</strain>
    </source>
</reference>
<evidence type="ECO:0000259" key="1">
    <source>
        <dbReference type="Pfam" id="PF01926"/>
    </source>
</evidence>
<feature type="domain" description="G" evidence="1">
    <location>
        <begin position="13"/>
        <end position="77"/>
    </location>
</feature>
<dbReference type="Pfam" id="PF06985">
    <property type="entry name" value="HET"/>
    <property type="match status" value="1"/>
</dbReference>
<dbReference type="Pfam" id="PF26639">
    <property type="entry name" value="Het-6_barrel"/>
    <property type="match status" value="1"/>
</dbReference>
<evidence type="ECO:0000259" key="2">
    <source>
        <dbReference type="Pfam" id="PF06985"/>
    </source>
</evidence>
<dbReference type="Gene3D" id="3.40.50.300">
    <property type="entry name" value="P-loop containing nucleotide triphosphate hydrolases"/>
    <property type="match status" value="1"/>
</dbReference>
<proteinExistence type="predicted"/>
<dbReference type="PANTHER" id="PTHR24148">
    <property type="entry name" value="ANKYRIN REPEAT DOMAIN-CONTAINING PROTEIN 39 HOMOLOG-RELATED"/>
    <property type="match status" value="1"/>
</dbReference>
<dbReference type="InterPro" id="IPR052895">
    <property type="entry name" value="HetReg/Transcr_Mod"/>
</dbReference>